<dbReference type="Pfam" id="PF13335">
    <property type="entry name" value="Mg_chelatase_C"/>
    <property type="match status" value="1"/>
</dbReference>
<dbReference type="Pfam" id="PF01078">
    <property type="entry name" value="Mg_chelatase"/>
    <property type="match status" value="1"/>
</dbReference>
<protein>
    <submittedName>
        <fullName evidence="3">YifB family Mg chelatase-like AAA ATPase</fullName>
    </submittedName>
</protein>
<reference evidence="3 4" key="1">
    <citation type="submission" date="2021-06" db="EMBL/GenBank/DDBJ databases">
        <authorList>
            <person name="Sun Q."/>
            <person name="Li D."/>
        </authorList>
    </citation>
    <scope>NUCLEOTIDE SEQUENCE [LARGE SCALE GENOMIC DNA]</scope>
    <source>
        <strain evidence="3 4">MSJ-5</strain>
    </source>
</reference>
<sequence length="510" mass="56580">MLAKVKTCCITGLIVTMIEVEVDIANGLPNVNVVGLPDTSIKESKERVRAAIKNSELDFPLKRITINLSPADTKKEGSHFDLPIALGILGASMQIPLDELDHTLVLGELSLDGKINKVSGVLPMLLQMYREGIKRVIVPNGNLEEAKIVDDIEIIAAKNLNDIALHLKQEDRIYSCKGSSDYEYKTEIVTEDFKDLQGQENFKRGLEIAASGNHNLLMIGPPGSGKTMAARRLPSILPKLTFHEALEITKIYSVAGLLNSDEGLVSDRPFRSPHHTSSLVALTGGGRIPKPGEVSLSHYGVLFLDELPEFNKSTLEVLRQPLEDRTIHISRINGSYTYPADFMLLAAMNPCPCGYYGTNSGQECSCTPYQINRYVGKISGPLMDRIDIIVETSAVDYNDLISDKNVESSKDIRFRVEKAREIQLERYKKTKYLFNSQLNGASIKKYCSLTPSSERLMNLAFDKMKLSARGYSRILKVARTIADLGDSDVICEDHLAEALQYRNLNGLIFK</sequence>
<evidence type="ECO:0000259" key="2">
    <source>
        <dbReference type="SMART" id="SM00382"/>
    </source>
</evidence>
<keyword evidence="4" id="KW-1185">Reference proteome</keyword>
<feature type="domain" description="AAA+ ATPase" evidence="2">
    <location>
        <begin position="212"/>
        <end position="396"/>
    </location>
</feature>
<name>A0ABS6G5F7_9FIRM</name>
<dbReference type="InterPro" id="IPR003593">
    <property type="entry name" value="AAA+_ATPase"/>
</dbReference>
<proteinExistence type="inferred from homology"/>
<evidence type="ECO:0000313" key="4">
    <source>
        <dbReference type="Proteomes" id="UP000779508"/>
    </source>
</evidence>
<dbReference type="InterPro" id="IPR000523">
    <property type="entry name" value="Mg_chelatse_chII-like_cat_dom"/>
</dbReference>
<dbReference type="PANTHER" id="PTHR32039">
    <property type="entry name" value="MAGNESIUM-CHELATASE SUBUNIT CHLI"/>
    <property type="match status" value="1"/>
</dbReference>
<comment type="caution">
    <text evidence="3">The sequence shown here is derived from an EMBL/GenBank/DDBJ whole genome shotgun (WGS) entry which is preliminary data.</text>
</comment>
<dbReference type="EMBL" id="JAHLQK010000005">
    <property type="protein sequence ID" value="MBU5677404.1"/>
    <property type="molecule type" value="Genomic_DNA"/>
</dbReference>
<organism evidence="3 4">
    <name type="scientific">Alkaliphilus flagellatus</name>
    <dbReference type="NCBI Taxonomy" id="2841507"/>
    <lineage>
        <taxon>Bacteria</taxon>
        <taxon>Bacillati</taxon>
        <taxon>Bacillota</taxon>
        <taxon>Clostridia</taxon>
        <taxon>Peptostreptococcales</taxon>
        <taxon>Natronincolaceae</taxon>
        <taxon>Alkaliphilus</taxon>
    </lineage>
</organism>
<gene>
    <name evidence="3" type="ORF">KQI88_13360</name>
</gene>
<dbReference type="InterPro" id="IPR004482">
    <property type="entry name" value="Mg_chelat-rel"/>
</dbReference>
<dbReference type="PANTHER" id="PTHR32039:SF7">
    <property type="entry name" value="COMPETENCE PROTEIN COMM"/>
    <property type="match status" value="1"/>
</dbReference>
<dbReference type="Pfam" id="PF13541">
    <property type="entry name" value="ChlI"/>
    <property type="match status" value="1"/>
</dbReference>
<dbReference type="SMART" id="SM00382">
    <property type="entry name" value="AAA"/>
    <property type="match status" value="1"/>
</dbReference>
<evidence type="ECO:0000256" key="1">
    <source>
        <dbReference type="ARBA" id="ARBA00006354"/>
    </source>
</evidence>
<evidence type="ECO:0000313" key="3">
    <source>
        <dbReference type="EMBL" id="MBU5677404.1"/>
    </source>
</evidence>
<comment type="similarity">
    <text evidence="1">Belongs to the Mg-chelatase subunits D/I family. ComM subfamily.</text>
</comment>
<dbReference type="InterPro" id="IPR045006">
    <property type="entry name" value="CHLI-like"/>
</dbReference>
<dbReference type="RefSeq" id="WP_216418129.1">
    <property type="nucleotide sequence ID" value="NZ_JAHLQK010000005.1"/>
</dbReference>
<accession>A0ABS6G5F7</accession>
<dbReference type="Proteomes" id="UP000779508">
    <property type="component" value="Unassembled WGS sequence"/>
</dbReference>
<dbReference type="InterPro" id="IPR025158">
    <property type="entry name" value="Mg_chelat-rel_C"/>
</dbReference>
<dbReference type="NCBIfam" id="TIGR00368">
    <property type="entry name" value="YifB family Mg chelatase-like AAA ATPase"/>
    <property type="match status" value="1"/>
</dbReference>